<name>A0A7X0C4J5_9ACTN</name>
<proteinExistence type="predicted"/>
<dbReference type="AlphaFoldDB" id="A0A7X0C4J5"/>
<evidence type="ECO:0000313" key="2">
    <source>
        <dbReference type="Proteomes" id="UP000583800"/>
    </source>
</evidence>
<reference evidence="1 2" key="1">
    <citation type="submission" date="2020-08" db="EMBL/GenBank/DDBJ databases">
        <title>Sequencing the genomes of 1000 actinobacteria strains.</title>
        <authorList>
            <person name="Klenk H.-P."/>
        </authorList>
    </citation>
    <scope>NUCLEOTIDE SEQUENCE [LARGE SCALE GENOMIC DNA]</scope>
    <source>
        <strain evidence="1 2">DSM 45913</strain>
    </source>
</reference>
<keyword evidence="2" id="KW-1185">Reference proteome</keyword>
<accession>A0A7X0C4J5</accession>
<protein>
    <submittedName>
        <fullName evidence="1">Uncharacterized protein</fullName>
    </submittedName>
</protein>
<organism evidence="1 2">
    <name type="scientific">Nonomuraea muscovyensis</name>
    <dbReference type="NCBI Taxonomy" id="1124761"/>
    <lineage>
        <taxon>Bacteria</taxon>
        <taxon>Bacillati</taxon>
        <taxon>Actinomycetota</taxon>
        <taxon>Actinomycetes</taxon>
        <taxon>Streptosporangiales</taxon>
        <taxon>Streptosporangiaceae</taxon>
        <taxon>Nonomuraea</taxon>
    </lineage>
</organism>
<evidence type="ECO:0000313" key="1">
    <source>
        <dbReference type="EMBL" id="MBB6347325.1"/>
    </source>
</evidence>
<dbReference type="EMBL" id="JACHJB010000002">
    <property type="protein sequence ID" value="MBB6347325.1"/>
    <property type="molecule type" value="Genomic_DNA"/>
</dbReference>
<gene>
    <name evidence="1" type="ORF">FHU36_003870</name>
</gene>
<sequence>MSTARPPALQVGERIRFAGVMQTVVGLSGTLAQSRSSGQTAPPMSRHVFGVMA</sequence>
<comment type="caution">
    <text evidence="1">The sequence shown here is derived from an EMBL/GenBank/DDBJ whole genome shotgun (WGS) entry which is preliminary data.</text>
</comment>
<dbReference type="Proteomes" id="UP000583800">
    <property type="component" value="Unassembled WGS sequence"/>
</dbReference>